<accession>A0ABU7BMZ7</accession>
<keyword evidence="2" id="KW-1185">Reference proteome</keyword>
<reference evidence="1 2" key="1">
    <citation type="submission" date="2021-07" db="EMBL/GenBank/DDBJ databases">
        <authorList>
            <person name="Palmer J.M."/>
        </authorList>
    </citation>
    <scope>NUCLEOTIDE SEQUENCE [LARGE SCALE GENOMIC DNA]</scope>
    <source>
        <strain evidence="1 2">AT_MEX2019</strain>
        <tissue evidence="1">Muscle</tissue>
    </source>
</reference>
<evidence type="ECO:0000313" key="2">
    <source>
        <dbReference type="Proteomes" id="UP001345963"/>
    </source>
</evidence>
<evidence type="ECO:0000313" key="1">
    <source>
        <dbReference type="EMBL" id="MED6250930.1"/>
    </source>
</evidence>
<gene>
    <name evidence="1" type="ORF">ATANTOWER_016072</name>
</gene>
<proteinExistence type="predicted"/>
<dbReference type="Proteomes" id="UP001345963">
    <property type="component" value="Unassembled WGS sequence"/>
</dbReference>
<name>A0ABU7BMZ7_9TELE</name>
<dbReference type="EMBL" id="JAHUTI010059341">
    <property type="protein sequence ID" value="MED6250930.1"/>
    <property type="molecule type" value="Genomic_DNA"/>
</dbReference>
<comment type="caution">
    <text evidence="1">The sequence shown here is derived from an EMBL/GenBank/DDBJ whole genome shotgun (WGS) entry which is preliminary data.</text>
</comment>
<sequence length="156" mass="17453">MVVLPCDGLATCPGSTPLLACRPLEIGTSSPATRYRRRTWMEKEIGLTDEKVKAYLALHPQMLDEFVLESVSAETLDRWLKRKTSSRPADDTSTKEVSRQQKLIVLHFISWENATIVYVYTLHGGPRMAIQASSRLAPSHTGQPLPLTLPRLAKHC</sequence>
<protein>
    <submittedName>
        <fullName evidence="1">Uncharacterized protein</fullName>
    </submittedName>
</protein>
<organism evidence="1 2">
    <name type="scientific">Ataeniobius toweri</name>
    <dbReference type="NCBI Taxonomy" id="208326"/>
    <lineage>
        <taxon>Eukaryota</taxon>
        <taxon>Metazoa</taxon>
        <taxon>Chordata</taxon>
        <taxon>Craniata</taxon>
        <taxon>Vertebrata</taxon>
        <taxon>Euteleostomi</taxon>
        <taxon>Actinopterygii</taxon>
        <taxon>Neopterygii</taxon>
        <taxon>Teleostei</taxon>
        <taxon>Neoteleostei</taxon>
        <taxon>Acanthomorphata</taxon>
        <taxon>Ovalentaria</taxon>
        <taxon>Atherinomorphae</taxon>
        <taxon>Cyprinodontiformes</taxon>
        <taxon>Goodeidae</taxon>
        <taxon>Ataeniobius</taxon>
    </lineage>
</organism>